<dbReference type="EMBL" id="CAUEEQ010001975">
    <property type="protein sequence ID" value="CAJ0921398.1"/>
    <property type="molecule type" value="Genomic_DNA"/>
</dbReference>
<evidence type="ECO:0000256" key="1">
    <source>
        <dbReference type="SAM" id="MobiDB-lite"/>
    </source>
</evidence>
<name>A0ABN9KTW7_9NEOB</name>
<evidence type="ECO:0000259" key="2">
    <source>
        <dbReference type="PROSITE" id="PS50878"/>
    </source>
</evidence>
<dbReference type="InterPro" id="IPR000477">
    <property type="entry name" value="RT_dom"/>
</dbReference>
<gene>
    <name evidence="3" type="ORF">RIMI_LOCUS1506586</name>
</gene>
<evidence type="ECO:0000313" key="3">
    <source>
        <dbReference type="EMBL" id="CAJ0921398.1"/>
    </source>
</evidence>
<organism evidence="3 4">
    <name type="scientific">Ranitomeya imitator</name>
    <name type="common">mimic poison frog</name>
    <dbReference type="NCBI Taxonomy" id="111125"/>
    <lineage>
        <taxon>Eukaryota</taxon>
        <taxon>Metazoa</taxon>
        <taxon>Chordata</taxon>
        <taxon>Craniata</taxon>
        <taxon>Vertebrata</taxon>
        <taxon>Euteleostomi</taxon>
        <taxon>Amphibia</taxon>
        <taxon>Batrachia</taxon>
        <taxon>Anura</taxon>
        <taxon>Neobatrachia</taxon>
        <taxon>Hyloidea</taxon>
        <taxon>Dendrobatidae</taxon>
        <taxon>Dendrobatinae</taxon>
        <taxon>Ranitomeya</taxon>
    </lineage>
</organism>
<dbReference type="PROSITE" id="PS50878">
    <property type="entry name" value="RT_POL"/>
    <property type="match status" value="1"/>
</dbReference>
<dbReference type="PANTHER" id="PTHR21301">
    <property type="entry name" value="REVERSE TRANSCRIPTASE"/>
    <property type="match status" value="1"/>
</dbReference>
<evidence type="ECO:0000313" key="4">
    <source>
        <dbReference type="Proteomes" id="UP001176940"/>
    </source>
</evidence>
<feature type="compositionally biased region" description="Low complexity" evidence="1">
    <location>
        <begin position="194"/>
        <end position="209"/>
    </location>
</feature>
<accession>A0ABN9KTW7</accession>
<comment type="caution">
    <text evidence="3">The sequence shown here is derived from an EMBL/GenBank/DDBJ whole genome shotgun (WGS) entry which is preliminary data.</text>
</comment>
<sequence>MDELVLMDLKAKESSWQAKATNMFKKGAGPLPTSSSYNQQENIKKYKNTVHRKIKIWWTKTTLENYVSQQIVPRGLRVHLFPTFNLDDESLKERWMKAANACSVEFMKIIIENNTNTLKSIETEIESLQRLLQQDLSGDSFQEMIGKLDKEIEKWEGVISHNKQKKYERDLADFETNRIFKWQINRTSTRKNVSRSSSIASGSSMSEGGDSTYSGYKGPKTRQFTKKGSAQGSHNYKGDHVKVINLSAHMLTTAQERVLQKGLNFSPSSHLDSFITIKDLHLFARKLVLKKLHYRNDLGGTMGDDGEQEALDALMALLEENSTDTSKFPVGLINKSNKFPPLTLVPAVDTFTKMVASEIEDMKSRPNQPHVNNLSREERVALGELKSWDDVVFKIADKGGNVVIWPNHMYEAQAKKLLSNSSEYKTLAYNPMIGFKEELIDILTNAVEANVIPKKLLDIYIKLHPRLATFYLVPKVHKNPEDPPGRPIVAANEGLCEIICNIVEYYLKPLVIQLPSYIRDTTAALGHLEGIQLNEDMILVTADVEALYSSIRHIDGLQAVGKYLSQSNIDNETSEFILELLRFILTHNAFMFAGKVYLQLQGTAMGASCAPSYANLFMGAWERSIFQENEVEGMKRVHNWIRFIDDILFIWEGPVNELETLMNHLNQNDRNIRLTYKYGRKIEFLDLLISASTEGHLSTTVFRKSTATNSLLHASSLHPRTTTNSIPIGQFLRIKRICSEEEQFEEQAKLLRGRFQDRGYNRRVIQRGYWRAKNTPRQHLLYKNQVSTTSKEQDNQVRFITNFSTEWDGLREIVQKHWKILFTDPILKKILPEQPSLVARRAPSLKDMLVHSTYDPKRKANKDKITNRRGFFPCGICKGCANMKKSTTFKNHDDSRTFDIRTNITCSTKGIIYHAECPCGKVYIGMTSREFKIRVREHCLDIEKAKTAIDDATLKTLPRHFKRYHQCNSRLLTFKGIDKEERMTRWETGAPGFKRDFRFPYDGVEFWRLYGTVVRYHFRSPYTGRKWSLFRGDGISSITSGRCVFYAAALRSVKHAAFPEHGNIPLIRPSKTGTGATPLEE</sequence>
<dbReference type="Pfam" id="PF26215">
    <property type="entry name" value="HTH_animal"/>
    <property type="match status" value="1"/>
</dbReference>
<keyword evidence="4" id="KW-1185">Reference proteome</keyword>
<protein>
    <recommendedName>
        <fullName evidence="2">Reverse transcriptase domain-containing protein</fullName>
    </recommendedName>
</protein>
<dbReference type="PANTHER" id="PTHR21301:SF13">
    <property type="match status" value="1"/>
</dbReference>
<reference evidence="3" key="1">
    <citation type="submission" date="2023-07" db="EMBL/GenBank/DDBJ databases">
        <authorList>
            <person name="Stuckert A."/>
        </authorList>
    </citation>
    <scope>NUCLEOTIDE SEQUENCE</scope>
</reference>
<dbReference type="InterPro" id="IPR058912">
    <property type="entry name" value="HTH_animal"/>
</dbReference>
<feature type="domain" description="Reverse transcriptase" evidence="2">
    <location>
        <begin position="454"/>
        <end position="701"/>
    </location>
</feature>
<proteinExistence type="predicted"/>
<dbReference type="Proteomes" id="UP001176940">
    <property type="component" value="Unassembled WGS sequence"/>
</dbReference>
<feature type="region of interest" description="Disordered" evidence="1">
    <location>
        <begin position="193"/>
        <end position="234"/>
    </location>
</feature>